<gene>
    <name evidence="2" type="ORF">ADL29_13770</name>
</gene>
<evidence type="ECO:0000313" key="2">
    <source>
        <dbReference type="EMBL" id="KPC64192.1"/>
    </source>
</evidence>
<keyword evidence="3" id="KW-1185">Reference proteome</keyword>
<dbReference type="AlphaFoldDB" id="A0A0N0H151"/>
<feature type="region of interest" description="Disordered" evidence="1">
    <location>
        <begin position="394"/>
        <end position="419"/>
    </location>
</feature>
<organism evidence="2 3">
    <name type="scientific">Streptomyces chattanoogensis</name>
    <dbReference type="NCBI Taxonomy" id="66876"/>
    <lineage>
        <taxon>Bacteria</taxon>
        <taxon>Bacillati</taxon>
        <taxon>Actinomycetota</taxon>
        <taxon>Actinomycetes</taxon>
        <taxon>Kitasatosporales</taxon>
        <taxon>Streptomycetaceae</taxon>
        <taxon>Streptomyces</taxon>
    </lineage>
</organism>
<protein>
    <submittedName>
        <fullName evidence="2">Uncharacterized protein</fullName>
    </submittedName>
</protein>
<dbReference type="Proteomes" id="UP000037982">
    <property type="component" value="Unassembled WGS sequence"/>
</dbReference>
<sequence>MTAAWKQVGPESPADEAGPVVLDCIRRLAADPGGERAHVWVYGLLSMTRYIATREGAAVTGPAVEALRAAYRAIGDPPPCGHETHPYESALDGIESDELSVCADVPDPVLLGAEHRCPHAVAMAARIAAEIIAPGTVEGIPDRVPEHHEGNIRDLASVLHGYPRGGADPAYEIAAGSWMPTHPSRGALAGHLVLLRAGCWYAASGMIRQRWVLDDMIEALEDALVRLDGAACAHTDEEHPEVSEDPDTAAGTGYYLLTPGGRARLREGYGDALPDVWTCPALLRDLAQDTRDHLTEARDRLFGERLTGHLDAEYLRADGELAVGRIAERLEPCSSNETYAEDLALWAARRHAKGTGDARERLFLFLAAARSLDNAYPDPPSSVYRSVRPLFEEAASAPPPDTCPHGDDHPGTGDGLPGEVSAHLAHLCAPESFPEPEGARPLDAWACPRNLAPVAEEWLESMEQWDEEADEE</sequence>
<evidence type="ECO:0000313" key="3">
    <source>
        <dbReference type="Proteomes" id="UP000037982"/>
    </source>
</evidence>
<comment type="caution">
    <text evidence="2">The sequence shown here is derived from an EMBL/GenBank/DDBJ whole genome shotgun (WGS) entry which is preliminary data.</text>
</comment>
<accession>A0A0N0H151</accession>
<proteinExistence type="predicted"/>
<name>A0A0N0H151_9ACTN</name>
<dbReference type="PATRIC" id="fig|66876.3.peg.3040"/>
<evidence type="ECO:0000256" key="1">
    <source>
        <dbReference type="SAM" id="MobiDB-lite"/>
    </source>
</evidence>
<dbReference type="EMBL" id="LGKG01000112">
    <property type="protein sequence ID" value="KPC64192.1"/>
    <property type="molecule type" value="Genomic_DNA"/>
</dbReference>
<reference evidence="3" key="1">
    <citation type="submission" date="2015-07" db="EMBL/GenBank/DDBJ databases">
        <authorList>
            <person name="Ju K.-S."/>
            <person name="Doroghazi J.R."/>
            <person name="Metcalf W.W."/>
        </authorList>
    </citation>
    <scope>NUCLEOTIDE SEQUENCE [LARGE SCALE GENOMIC DNA]</scope>
    <source>
        <strain evidence="3">NRRL ISP-5002</strain>
    </source>
</reference>